<dbReference type="EC" id="5.1.1.7" evidence="3 8"/>
<feature type="binding site" evidence="8">
    <location>
        <begin position="224"/>
        <end position="225"/>
    </location>
    <ligand>
        <name>substrate</name>
    </ligand>
</feature>
<comment type="function">
    <text evidence="8">Catalyzes the stereoinversion of LL-2,6-diaminopimelate (L,L-DAP) to meso-diaminopimelate (meso-DAP), a precursor of L-lysine and an essential component of the bacterial peptidoglycan.</text>
</comment>
<gene>
    <name evidence="8" type="primary">dapF</name>
    <name evidence="10" type="ORF">N790_06695</name>
</gene>
<feature type="active site" evidence="9">
    <location>
        <position position="79"/>
    </location>
</feature>
<dbReference type="UniPathway" id="UPA00034">
    <property type="reaction ID" value="UER00025"/>
</dbReference>
<feature type="binding site" evidence="8">
    <location>
        <begin position="214"/>
        <end position="215"/>
    </location>
    <ligand>
        <name>substrate</name>
    </ligand>
</feature>
<organism evidence="10 11">
    <name type="scientific">Arenimonas malthae CC-JY-1</name>
    <dbReference type="NCBI Taxonomy" id="1384054"/>
    <lineage>
        <taxon>Bacteria</taxon>
        <taxon>Pseudomonadati</taxon>
        <taxon>Pseudomonadota</taxon>
        <taxon>Gammaproteobacteria</taxon>
        <taxon>Lysobacterales</taxon>
        <taxon>Lysobacteraceae</taxon>
        <taxon>Arenimonas</taxon>
    </lineage>
</organism>
<dbReference type="PATRIC" id="fig|1384054.3.peg.1354"/>
<name>A0A091B696_9GAMM</name>
<feature type="site" description="Important for dimerization" evidence="8">
    <location>
        <position position="274"/>
    </location>
</feature>
<dbReference type="PANTHER" id="PTHR31689">
    <property type="entry name" value="DIAMINOPIMELATE EPIMERASE, CHLOROPLASTIC"/>
    <property type="match status" value="1"/>
</dbReference>
<keyword evidence="5 8" id="KW-0457">Lysine biosynthesis</keyword>
<feature type="site" description="Could be important to modulate the pK values of the two catalytic cysteine residues" evidence="8">
    <location>
        <position position="214"/>
    </location>
</feature>
<evidence type="ECO:0000256" key="1">
    <source>
        <dbReference type="ARBA" id="ARBA00005196"/>
    </source>
</evidence>
<evidence type="ECO:0000313" key="10">
    <source>
        <dbReference type="EMBL" id="KFN48188.1"/>
    </source>
</evidence>
<dbReference type="OrthoDB" id="9805408at2"/>
<keyword evidence="4 8" id="KW-0028">Amino-acid biosynthesis</keyword>
<feature type="binding site" evidence="8">
    <location>
        <position position="50"/>
    </location>
    <ligand>
        <name>substrate</name>
    </ligand>
</feature>
<comment type="subunit">
    <text evidence="8">Homodimer.</text>
</comment>
<accession>A0A091B696</accession>
<comment type="subcellular location">
    <subcellularLocation>
        <location evidence="8">Cytoplasm</location>
    </subcellularLocation>
</comment>
<sequence>MSAGKPLRFSKMHGAGNDFVVLDLRGGRPLPSPALARALGDRHTGVGFDQLLTIEDPVAAGCVARYRILNADGSAAGQCGNGARCVAAWLQRDGAAPGGHFRLDSPAGVIDVQALGQGRYSLAMGLPKFAPAALPLHAPAEAVAYELPAGGQRLRFGAVSMGNPHAVVEVPDAAAADVATLGPALQARPEFPEGVNVGFAQVLASDRIALRVFERGAGETLACGSGACAAVAVLVRQGRVGRHVFVALPGGTLEITWPADDAPIVMAGPTAFVFEGEFPLEQVE</sequence>
<feature type="binding site" evidence="8">
    <location>
        <begin position="80"/>
        <end position="81"/>
    </location>
    <ligand>
        <name>substrate</name>
    </ligand>
</feature>
<comment type="catalytic activity">
    <reaction evidence="7 8">
        <text>(2S,6S)-2,6-diaminopimelate = meso-2,6-diaminopimelate</text>
        <dbReference type="Rhea" id="RHEA:15393"/>
        <dbReference type="ChEBI" id="CHEBI:57609"/>
        <dbReference type="ChEBI" id="CHEBI:57791"/>
        <dbReference type="EC" id="5.1.1.7"/>
    </reaction>
</comment>
<feature type="site" description="Could be important to modulate the pK values of the two catalytic cysteine residues" evidence="8">
    <location>
        <position position="165"/>
    </location>
</feature>
<dbReference type="AlphaFoldDB" id="A0A091B696"/>
<dbReference type="GO" id="GO:0008837">
    <property type="term" value="F:diaminopimelate epimerase activity"/>
    <property type="evidence" value="ECO:0007669"/>
    <property type="project" value="UniProtKB-UniRule"/>
</dbReference>
<comment type="similarity">
    <text evidence="2 8">Belongs to the diaminopimelate epimerase family.</text>
</comment>
<dbReference type="Pfam" id="PF01678">
    <property type="entry name" value="DAP_epimerase"/>
    <property type="match status" value="2"/>
</dbReference>
<dbReference type="InterPro" id="IPR001653">
    <property type="entry name" value="DAP_epimerase_DapF"/>
</dbReference>
<feature type="binding site" evidence="8">
    <location>
        <position position="17"/>
    </location>
    <ligand>
        <name>substrate</name>
    </ligand>
</feature>
<protein>
    <recommendedName>
        <fullName evidence="3 8">Diaminopimelate epimerase</fullName>
        <shortName evidence="8">DAP epimerase</shortName>
        <ecNumber evidence="3 8">5.1.1.7</ecNumber>
    </recommendedName>
    <alternativeName>
        <fullName evidence="8">PLP-independent amino acid racemase</fullName>
    </alternativeName>
</protein>
<dbReference type="RefSeq" id="WP_043802710.1">
    <property type="nucleotide sequence ID" value="NZ_AVCH01000153.1"/>
</dbReference>
<feature type="binding site" evidence="8">
    <location>
        <position position="70"/>
    </location>
    <ligand>
        <name>substrate</name>
    </ligand>
</feature>
<dbReference type="STRING" id="1384054.N790_06695"/>
<dbReference type="HAMAP" id="MF_00197">
    <property type="entry name" value="DAP_epimerase"/>
    <property type="match status" value="1"/>
</dbReference>
<feature type="binding site" evidence="8">
    <location>
        <position position="196"/>
    </location>
    <ligand>
        <name>substrate</name>
    </ligand>
</feature>
<evidence type="ECO:0000256" key="5">
    <source>
        <dbReference type="ARBA" id="ARBA00023154"/>
    </source>
</evidence>
<evidence type="ECO:0000256" key="6">
    <source>
        <dbReference type="ARBA" id="ARBA00023235"/>
    </source>
</evidence>
<evidence type="ECO:0000256" key="8">
    <source>
        <dbReference type="HAMAP-Rule" id="MF_00197"/>
    </source>
</evidence>
<evidence type="ECO:0000256" key="9">
    <source>
        <dbReference type="PROSITE-ProRule" id="PRU10125"/>
    </source>
</evidence>
<comment type="pathway">
    <text evidence="1 8">Amino-acid biosynthesis; L-lysine biosynthesis via DAP pathway; DL-2,6-diaminopimelate from LL-2,6-diaminopimelate: step 1/1.</text>
</comment>
<evidence type="ECO:0000256" key="4">
    <source>
        <dbReference type="ARBA" id="ARBA00022605"/>
    </source>
</evidence>
<keyword evidence="8" id="KW-0963">Cytoplasm</keyword>
<feature type="active site" description="Proton donor" evidence="8">
    <location>
        <position position="79"/>
    </location>
</feature>
<evidence type="ECO:0000313" key="11">
    <source>
        <dbReference type="Proteomes" id="UP000029392"/>
    </source>
</evidence>
<dbReference type="EMBL" id="AVCH01000153">
    <property type="protein sequence ID" value="KFN48188.1"/>
    <property type="molecule type" value="Genomic_DNA"/>
</dbReference>
<feature type="active site" description="Proton acceptor" evidence="8">
    <location>
        <position position="223"/>
    </location>
</feature>
<keyword evidence="6 8" id="KW-0413">Isomerase</keyword>
<dbReference type="Gene3D" id="3.10.310.10">
    <property type="entry name" value="Diaminopimelate Epimerase, Chain A, domain 1"/>
    <property type="match status" value="2"/>
</dbReference>
<reference evidence="10 11" key="1">
    <citation type="submission" date="2013-09" db="EMBL/GenBank/DDBJ databases">
        <title>Genome sequencing of Arenimonas malthae.</title>
        <authorList>
            <person name="Chen F."/>
            <person name="Wang G."/>
        </authorList>
    </citation>
    <scope>NUCLEOTIDE SEQUENCE [LARGE SCALE GENOMIC DNA]</scope>
    <source>
        <strain evidence="10 11">CC-JY-1</strain>
    </source>
</reference>
<dbReference type="NCBIfam" id="TIGR00652">
    <property type="entry name" value="DapF"/>
    <property type="match status" value="1"/>
</dbReference>
<evidence type="ECO:0000256" key="7">
    <source>
        <dbReference type="ARBA" id="ARBA00051712"/>
    </source>
</evidence>
<comment type="caution">
    <text evidence="10">The sequence shown here is derived from an EMBL/GenBank/DDBJ whole genome shotgun (WGS) entry which is preliminary data.</text>
</comment>
<dbReference type="PROSITE" id="PS01326">
    <property type="entry name" value="DAP_EPIMERASE"/>
    <property type="match status" value="1"/>
</dbReference>
<dbReference type="GO" id="GO:0009089">
    <property type="term" value="P:lysine biosynthetic process via diaminopimelate"/>
    <property type="evidence" value="ECO:0007669"/>
    <property type="project" value="UniProtKB-UniRule"/>
</dbReference>
<dbReference type="GO" id="GO:0005829">
    <property type="term" value="C:cytosol"/>
    <property type="evidence" value="ECO:0007669"/>
    <property type="project" value="TreeGrafter"/>
</dbReference>
<dbReference type="SUPFAM" id="SSF54506">
    <property type="entry name" value="Diaminopimelate epimerase-like"/>
    <property type="match status" value="1"/>
</dbReference>
<evidence type="ECO:0000256" key="3">
    <source>
        <dbReference type="ARBA" id="ARBA00013080"/>
    </source>
</evidence>
<feature type="binding site" evidence="8">
    <location>
        <position position="163"/>
    </location>
    <ligand>
        <name>substrate</name>
    </ligand>
</feature>
<proteinExistence type="inferred from homology"/>
<dbReference type="PANTHER" id="PTHR31689:SF0">
    <property type="entry name" value="DIAMINOPIMELATE EPIMERASE"/>
    <property type="match status" value="1"/>
</dbReference>
<keyword evidence="11" id="KW-1185">Reference proteome</keyword>
<dbReference type="Proteomes" id="UP000029392">
    <property type="component" value="Unassembled WGS sequence"/>
</dbReference>
<dbReference type="InterPro" id="IPR018510">
    <property type="entry name" value="DAP_epimerase_AS"/>
</dbReference>
<evidence type="ECO:0000256" key="2">
    <source>
        <dbReference type="ARBA" id="ARBA00010219"/>
    </source>
</evidence>
<dbReference type="eggNOG" id="COG0253">
    <property type="taxonomic scope" value="Bacteria"/>
</dbReference>